<dbReference type="InterPro" id="IPR050194">
    <property type="entry name" value="Glycosyltransferase_grp1"/>
</dbReference>
<dbReference type="Gene3D" id="3.40.50.2000">
    <property type="entry name" value="Glycogen Phosphorylase B"/>
    <property type="match status" value="2"/>
</dbReference>
<dbReference type="InterPro" id="IPR028098">
    <property type="entry name" value="Glyco_trans_4-like_N"/>
</dbReference>
<name>A0ABW8SV09_9BACT</name>
<dbReference type="InterPro" id="IPR001296">
    <property type="entry name" value="Glyco_trans_1"/>
</dbReference>
<evidence type="ECO:0000259" key="1">
    <source>
        <dbReference type="Pfam" id="PF00534"/>
    </source>
</evidence>
<reference evidence="3 4" key="1">
    <citation type="submission" date="2024-07" db="EMBL/GenBank/DDBJ databases">
        <authorList>
            <person name="Pitt A."/>
            <person name="Hahn M.W."/>
        </authorList>
    </citation>
    <scope>NUCLEOTIDE SEQUENCE [LARGE SCALE GENOMIC DNA]</scope>
    <source>
        <strain evidence="3 4">2-AUSEE-184A6</strain>
    </source>
</reference>
<accession>A0ABW8SV09</accession>
<feature type="domain" description="Glycosyl transferase family 1" evidence="1">
    <location>
        <begin position="195"/>
        <end position="358"/>
    </location>
</feature>
<evidence type="ECO:0000313" key="3">
    <source>
        <dbReference type="EMBL" id="MFL0206200.1"/>
    </source>
</evidence>
<evidence type="ECO:0000259" key="2">
    <source>
        <dbReference type="Pfam" id="PF13439"/>
    </source>
</evidence>
<gene>
    <name evidence="3" type="ORF">V7S74_05555</name>
</gene>
<dbReference type="RefSeq" id="WP_406777780.1">
    <property type="nucleotide sequence ID" value="NZ_JBEWZG010000002.1"/>
</dbReference>
<dbReference type="CDD" id="cd03808">
    <property type="entry name" value="GT4_CapM-like"/>
    <property type="match status" value="1"/>
</dbReference>
<dbReference type="Pfam" id="PF13439">
    <property type="entry name" value="Glyco_transf_4"/>
    <property type="match status" value="1"/>
</dbReference>
<proteinExistence type="predicted"/>
<sequence>MNILHVVNVSFVLPYYLGKQIEYFQSKGDKIFIACSFSKELVDFCESKNVPFLPIPVVRGINPLMDIYALFKLFFFVRKHNISVVVGHTPKGGLLGMLVGSICGIKRKFYFRHGLMFETSRGFKRFILFQIERFTGFLADKVICVSSSILKNSNILKLSESHKNILLNCGTCNGIDALEKFNPDLANQDQVYQLRISLGIAENDFVVGFVGRLVNDKGISELVDAWKLLIKDFSKVKLLLVGPFEIRDGLSEACVRFIRDEISIIHIDYTNDPAVYYRLMNLFILPSYREGFPTVVLEASAMRLPVITTRKTGCVDSIIEDITGTFCEIEPRSICGAISKFISDKSKIESFGNFGRKRVLEDFSQEVIWNDLFKVYHS</sequence>
<protein>
    <submittedName>
        <fullName evidence="3">Glycosyltransferase family 4 protein</fullName>
    </submittedName>
</protein>
<dbReference type="Pfam" id="PF00534">
    <property type="entry name" value="Glycos_transf_1"/>
    <property type="match status" value="1"/>
</dbReference>
<dbReference type="PANTHER" id="PTHR45947">
    <property type="entry name" value="SULFOQUINOVOSYL TRANSFERASE SQD2"/>
    <property type="match status" value="1"/>
</dbReference>
<dbReference type="Proteomes" id="UP001623559">
    <property type="component" value="Unassembled WGS sequence"/>
</dbReference>
<organism evidence="3 4">
    <name type="scientific">Aquirufa novilacunae</name>
    <dbReference type="NCBI Taxonomy" id="3139305"/>
    <lineage>
        <taxon>Bacteria</taxon>
        <taxon>Pseudomonadati</taxon>
        <taxon>Bacteroidota</taxon>
        <taxon>Cytophagia</taxon>
        <taxon>Cytophagales</taxon>
        <taxon>Flectobacillaceae</taxon>
        <taxon>Aquirufa</taxon>
    </lineage>
</organism>
<dbReference type="PANTHER" id="PTHR45947:SF3">
    <property type="entry name" value="SULFOQUINOVOSYL TRANSFERASE SQD2"/>
    <property type="match status" value="1"/>
</dbReference>
<evidence type="ECO:0000313" key="4">
    <source>
        <dbReference type="Proteomes" id="UP001623559"/>
    </source>
</evidence>
<comment type="caution">
    <text evidence="3">The sequence shown here is derived from an EMBL/GenBank/DDBJ whole genome shotgun (WGS) entry which is preliminary data.</text>
</comment>
<dbReference type="EMBL" id="JBEWZG010000002">
    <property type="protein sequence ID" value="MFL0206200.1"/>
    <property type="molecule type" value="Genomic_DNA"/>
</dbReference>
<dbReference type="SUPFAM" id="SSF53756">
    <property type="entry name" value="UDP-Glycosyltransferase/glycogen phosphorylase"/>
    <property type="match status" value="1"/>
</dbReference>
<feature type="domain" description="Glycosyltransferase subfamily 4-like N-terminal" evidence="2">
    <location>
        <begin position="21"/>
        <end position="150"/>
    </location>
</feature>